<name>A0A076MMW6_AMYME</name>
<feature type="transmembrane region" description="Helical" evidence="7">
    <location>
        <begin position="347"/>
        <end position="365"/>
    </location>
</feature>
<proteinExistence type="inferred from homology"/>
<evidence type="ECO:0000256" key="2">
    <source>
        <dbReference type="ARBA" id="ARBA00006162"/>
    </source>
</evidence>
<dbReference type="PIRSF" id="PIRSF017804">
    <property type="entry name" value="Secretion_EccD1"/>
    <property type="match status" value="1"/>
</dbReference>
<dbReference type="InterPro" id="IPR006707">
    <property type="entry name" value="T7SS_EccD"/>
</dbReference>
<dbReference type="STRING" id="1068978.AMETH_2086"/>
<evidence type="ECO:0000256" key="6">
    <source>
        <dbReference type="ARBA" id="ARBA00023136"/>
    </source>
</evidence>
<feature type="transmembrane region" description="Helical" evidence="7">
    <location>
        <begin position="175"/>
        <end position="194"/>
    </location>
</feature>
<evidence type="ECO:0000256" key="7">
    <source>
        <dbReference type="SAM" id="Phobius"/>
    </source>
</evidence>
<keyword evidence="10" id="KW-1185">Reference proteome</keyword>
<keyword evidence="6 7" id="KW-0472">Membrane</keyword>
<dbReference type="eggNOG" id="ENOG502ZAY5">
    <property type="taxonomic scope" value="Bacteria"/>
</dbReference>
<feature type="transmembrane region" description="Helical" evidence="7">
    <location>
        <begin position="235"/>
        <end position="255"/>
    </location>
</feature>
<feature type="transmembrane region" description="Helical" evidence="7">
    <location>
        <begin position="372"/>
        <end position="393"/>
    </location>
</feature>
<evidence type="ECO:0000313" key="10">
    <source>
        <dbReference type="Proteomes" id="UP000062973"/>
    </source>
</evidence>
<protein>
    <submittedName>
        <fullName evidence="9">Secretion protein snm4</fullName>
    </submittedName>
</protein>
<evidence type="ECO:0000313" key="9">
    <source>
        <dbReference type="EMBL" id="AIJ22178.1"/>
    </source>
</evidence>
<dbReference type="Pfam" id="PF08817">
    <property type="entry name" value="YukD"/>
    <property type="match status" value="1"/>
</dbReference>
<feature type="transmembrane region" description="Helical" evidence="7">
    <location>
        <begin position="261"/>
        <end position="279"/>
    </location>
</feature>
<accession>A0A076MMW6</accession>
<evidence type="ECO:0000256" key="5">
    <source>
        <dbReference type="ARBA" id="ARBA00022989"/>
    </source>
</evidence>
<feature type="transmembrane region" description="Helical" evidence="7">
    <location>
        <begin position="148"/>
        <end position="168"/>
    </location>
</feature>
<dbReference type="Gene3D" id="3.10.20.90">
    <property type="entry name" value="Phosphatidylinositol 3-kinase Catalytic Subunit, Chain A, domain 1"/>
    <property type="match status" value="1"/>
</dbReference>
<keyword evidence="5 7" id="KW-1133">Transmembrane helix</keyword>
<dbReference type="EMBL" id="CP009110">
    <property type="protein sequence ID" value="AIJ22178.1"/>
    <property type="molecule type" value="Genomic_DNA"/>
</dbReference>
<dbReference type="Pfam" id="PF19053">
    <property type="entry name" value="EccD"/>
    <property type="match status" value="1"/>
</dbReference>
<evidence type="ECO:0000256" key="4">
    <source>
        <dbReference type="ARBA" id="ARBA00022692"/>
    </source>
</evidence>
<dbReference type="GO" id="GO:0005886">
    <property type="term" value="C:plasma membrane"/>
    <property type="evidence" value="ECO:0007669"/>
    <property type="project" value="UniProtKB-SubCell"/>
</dbReference>
<feature type="transmembrane region" description="Helical" evidence="7">
    <location>
        <begin position="123"/>
        <end position="142"/>
    </location>
</feature>
<feature type="transmembrane region" description="Helical" evidence="7">
    <location>
        <begin position="206"/>
        <end position="228"/>
    </location>
</feature>
<dbReference type="NCBIfam" id="TIGR03920">
    <property type="entry name" value="T7SS_EccD"/>
    <property type="match status" value="1"/>
</dbReference>
<gene>
    <name evidence="9" type="ORF">AMETH_2086</name>
</gene>
<dbReference type="RefSeq" id="WP_017981389.1">
    <property type="nucleotide sequence ID" value="NZ_AQUL01000001.1"/>
</dbReference>
<dbReference type="Proteomes" id="UP000062973">
    <property type="component" value="Chromosome"/>
</dbReference>
<dbReference type="KEGG" id="amq:AMETH_2086"/>
<dbReference type="PATRIC" id="fig|1068978.7.peg.2220"/>
<evidence type="ECO:0000256" key="1">
    <source>
        <dbReference type="ARBA" id="ARBA00004651"/>
    </source>
</evidence>
<organism evidence="9 10">
    <name type="scientific">Amycolatopsis methanolica 239</name>
    <dbReference type="NCBI Taxonomy" id="1068978"/>
    <lineage>
        <taxon>Bacteria</taxon>
        <taxon>Bacillati</taxon>
        <taxon>Actinomycetota</taxon>
        <taxon>Actinomycetes</taxon>
        <taxon>Pseudonocardiales</taxon>
        <taxon>Pseudonocardiaceae</taxon>
        <taxon>Amycolatopsis</taxon>
        <taxon>Amycolatopsis methanolica group</taxon>
    </lineage>
</organism>
<dbReference type="AlphaFoldDB" id="A0A076MMW6"/>
<comment type="subcellular location">
    <subcellularLocation>
        <location evidence="1">Cell membrane</location>
        <topology evidence="1">Multi-pass membrane protein</topology>
    </subcellularLocation>
</comment>
<feature type="domain" description="EccD-like transmembrane" evidence="8">
    <location>
        <begin position="120"/>
        <end position="461"/>
    </location>
</feature>
<evidence type="ECO:0000256" key="3">
    <source>
        <dbReference type="ARBA" id="ARBA00022475"/>
    </source>
</evidence>
<comment type="similarity">
    <text evidence="2">Belongs to the EccD/Snm4 family.</text>
</comment>
<feature type="transmembrane region" description="Helical" evidence="7">
    <location>
        <begin position="432"/>
        <end position="458"/>
    </location>
</feature>
<dbReference type="InterPro" id="IPR044049">
    <property type="entry name" value="EccD_transm"/>
</dbReference>
<feature type="transmembrane region" description="Helical" evidence="7">
    <location>
        <begin position="320"/>
        <end position="341"/>
    </location>
</feature>
<keyword evidence="3" id="KW-1003">Cell membrane</keyword>
<sequence length="466" mass="48381">MTSAMGTTLAKVSITTPKRGIDVALPENVPVAELLPYILRHAGEDAPDTGEQHGGWSLRRPTGELLEGRQTLAAQQVRDGEILHLVPGPVDWPEIEYDDLVEAIASGARRYGRSWGRAATRRAGLVVAAVLLSGGSLVSLLFEPPWLDAGLIMLSAAVVLTALGIVVARAVPDAYAGAVFAGSALPYAFLGGYLPTAADHQGLFGFGSSQVLLGTIALLVFGIVGYLGVGAMSRVFVAAISTGFLGALGALFAGWMDPDAAGALVLTIAIGLLPGYPWLSLRLGRVPLPALPQRSADLLKDEPHPATPAVFDAAARADELLTGFLTGAALISALASIFLAAHGGGSRLIMLILACAALLLRARLFPVPRQRIPLLVAGLWVFALLADWCFGTASGNGGIGLFLLALVVIALLVAAAGLVYSRKNPSPWFGRIADIVDVMAIVALIPFAGFITGFFAYVQGLMASIG</sequence>
<dbReference type="OrthoDB" id="4775372at2"/>
<dbReference type="HOGENOM" id="CLU_028325_1_0_11"/>
<keyword evidence="4 7" id="KW-0812">Transmembrane</keyword>
<reference evidence="9 10" key="1">
    <citation type="submission" date="2014-07" db="EMBL/GenBank/DDBJ databases">
        <title>Whole Genome Sequence of the Amycolatopsis methanolica 239.</title>
        <authorList>
            <person name="Tang B."/>
        </authorList>
    </citation>
    <scope>NUCLEOTIDE SEQUENCE [LARGE SCALE GENOMIC DNA]</scope>
    <source>
        <strain evidence="9 10">239</strain>
    </source>
</reference>
<evidence type="ECO:0000259" key="8">
    <source>
        <dbReference type="Pfam" id="PF19053"/>
    </source>
</evidence>
<dbReference type="InterPro" id="IPR024962">
    <property type="entry name" value="YukD-like"/>
</dbReference>
<feature type="transmembrane region" description="Helical" evidence="7">
    <location>
        <begin position="399"/>
        <end position="420"/>
    </location>
</feature>